<reference evidence="2 3" key="1">
    <citation type="submission" date="2021-03" db="EMBL/GenBank/DDBJ databases">
        <authorList>
            <person name="So Y."/>
        </authorList>
    </citation>
    <scope>NUCLEOTIDE SEQUENCE [LARGE SCALE GENOMIC DNA]</scope>
    <source>
        <strain evidence="2 3">PWR1</strain>
    </source>
</reference>
<dbReference type="RefSeq" id="WP_209352739.1">
    <property type="nucleotide sequence ID" value="NZ_JAGIYZ010000015.1"/>
</dbReference>
<sequence>MALTVMHLAHGAGGGAGRAARRAHLATRSAGMLSAFAFAEGTAGPGDILLRAAAPADQGEAALAATLRQRVQWEILPQARRGDASTLFSIPHPGLALDRHPMIAAADILHLHWTSWLAAPALLRRWHDAGRAIVWTLHDLWPMTGGCHYADGCEQFRTACMACPQLADGWSLVPNAFAEKRAGWEGVPLVVAPSAWMAAQAADSAILGGCRIEIVPNAIETDIFAPPPDRDGLRAALGFGPDDLLIIAGAYDNRERRKGGALLAAALARIAADGSLAALLPAGARVALAVFGRSAPGAPTGIETFDLGEMREDAAIADMLGAADLACIPSLEDNYPNLALEALACGTPCVATPAGGLPDLVRDGRSGVLAAATEEEALAAALLRFATDHRGDRAMREACRLQVEAENAPGVVGARLAELYAGIAPRGRAAPPDGASHARAVAALAAVPVPATAMPAAPFLGFPTNLLLRSEAGAGAAQLAPSPMRDDAPRILALQARHAHHGARSGPAQFLRHLPAGQRATSMVTPLGADLAAGRDGDFLAWGRLLRAGPFGQQGNAWLAEAELLAACADAAPDLIHAIDGELALALLARLPAALCTGGRRPRLVATFHQPAALLGAMVAPRWLARLDAAVMLCEAQRPALAGHVAADRLHVIPHGIDTDFFTPGPRADVSRDGVRLLSVGHWLRDHATGFAALAMLRQVGVPTTLRLVTPEPPASKPEGTVVDGGLSDAALRQAYRDADAVLLPLHDATANNAILEAMACGRPVIATDVGGVAEMTQGAARLVPPGDATAIAEAVLDLVEQPASAAALARAARARAEALDWRHVAARHAALYARLTEGHACAA</sequence>
<feature type="domain" description="Glycosyltransferase subfamily 4-like N-terminal" evidence="1">
    <location>
        <begin position="97"/>
        <end position="222"/>
    </location>
</feature>
<dbReference type="Pfam" id="PF13692">
    <property type="entry name" value="Glyco_trans_1_4"/>
    <property type="match status" value="2"/>
</dbReference>
<dbReference type="CDD" id="cd03801">
    <property type="entry name" value="GT4_PimA-like"/>
    <property type="match status" value="1"/>
</dbReference>
<dbReference type="PANTHER" id="PTHR12526">
    <property type="entry name" value="GLYCOSYLTRANSFERASE"/>
    <property type="match status" value="1"/>
</dbReference>
<dbReference type="Proteomes" id="UP000680815">
    <property type="component" value="Unassembled WGS sequence"/>
</dbReference>
<dbReference type="InterPro" id="IPR028098">
    <property type="entry name" value="Glyco_trans_4-like_N"/>
</dbReference>
<evidence type="ECO:0000259" key="1">
    <source>
        <dbReference type="Pfam" id="PF13439"/>
    </source>
</evidence>
<proteinExistence type="predicted"/>
<protein>
    <submittedName>
        <fullName evidence="2">Glycosyltransferase</fullName>
    </submittedName>
</protein>
<dbReference type="SUPFAM" id="SSF53756">
    <property type="entry name" value="UDP-Glycosyltransferase/glycogen phosphorylase"/>
    <property type="match status" value="2"/>
</dbReference>
<evidence type="ECO:0000313" key="3">
    <source>
        <dbReference type="Proteomes" id="UP000680815"/>
    </source>
</evidence>
<organism evidence="2 3">
    <name type="scientific">Roseomonas nitratireducens</name>
    <dbReference type="NCBI Taxonomy" id="2820810"/>
    <lineage>
        <taxon>Bacteria</taxon>
        <taxon>Pseudomonadati</taxon>
        <taxon>Pseudomonadota</taxon>
        <taxon>Alphaproteobacteria</taxon>
        <taxon>Acetobacterales</taxon>
        <taxon>Roseomonadaceae</taxon>
        <taxon>Roseomonas</taxon>
    </lineage>
</organism>
<feature type="domain" description="Glycosyltransferase subfamily 4-like N-terminal" evidence="1">
    <location>
        <begin position="550"/>
        <end position="660"/>
    </location>
</feature>
<gene>
    <name evidence="2" type="ORF">J5Y09_15585</name>
</gene>
<dbReference type="EMBL" id="JAGIYZ010000015">
    <property type="protein sequence ID" value="MBP0465347.1"/>
    <property type="molecule type" value="Genomic_DNA"/>
</dbReference>
<keyword evidence="3" id="KW-1185">Reference proteome</keyword>
<dbReference type="Gene3D" id="3.40.50.2000">
    <property type="entry name" value="Glycogen Phosphorylase B"/>
    <property type="match status" value="4"/>
</dbReference>
<name>A0ABS4AVF2_9PROT</name>
<comment type="caution">
    <text evidence="2">The sequence shown here is derived from an EMBL/GenBank/DDBJ whole genome shotgun (WGS) entry which is preliminary data.</text>
</comment>
<dbReference type="PANTHER" id="PTHR12526:SF590">
    <property type="entry name" value="ALPHA-MALTOSE-1-PHOSPHATE SYNTHASE"/>
    <property type="match status" value="1"/>
</dbReference>
<evidence type="ECO:0000313" key="2">
    <source>
        <dbReference type="EMBL" id="MBP0465347.1"/>
    </source>
</evidence>
<accession>A0ABS4AVF2</accession>
<dbReference type="Pfam" id="PF13439">
    <property type="entry name" value="Glyco_transf_4"/>
    <property type="match status" value="2"/>
</dbReference>